<evidence type="ECO:0000313" key="9">
    <source>
        <dbReference type="Proteomes" id="UP000179243"/>
    </source>
</evidence>
<dbReference type="InterPro" id="IPR050750">
    <property type="entry name" value="C5-MTase"/>
</dbReference>
<evidence type="ECO:0000256" key="5">
    <source>
        <dbReference type="PROSITE-ProRule" id="PRU01016"/>
    </source>
</evidence>
<dbReference type="InterPro" id="IPR029063">
    <property type="entry name" value="SAM-dependent_MTases_sf"/>
</dbReference>
<keyword evidence="2 5" id="KW-0808">Transferase</keyword>
<comment type="similarity">
    <text evidence="5 6">Belongs to the class I-like SAM-binding methyltransferase superfamily. C5-methyltransferase family.</text>
</comment>
<evidence type="ECO:0000256" key="1">
    <source>
        <dbReference type="ARBA" id="ARBA00022603"/>
    </source>
</evidence>
<dbReference type="PROSITE" id="PS51679">
    <property type="entry name" value="SAM_MT_C5"/>
    <property type="match status" value="1"/>
</dbReference>
<evidence type="ECO:0000256" key="3">
    <source>
        <dbReference type="ARBA" id="ARBA00022691"/>
    </source>
</evidence>
<proteinExistence type="inferred from homology"/>
<evidence type="ECO:0000256" key="2">
    <source>
        <dbReference type="ARBA" id="ARBA00022679"/>
    </source>
</evidence>
<dbReference type="SUPFAM" id="SSF53335">
    <property type="entry name" value="S-adenosyl-L-methionine-dependent methyltransferases"/>
    <property type="match status" value="1"/>
</dbReference>
<dbReference type="PANTHER" id="PTHR46098:SF1">
    <property type="entry name" value="TRNA (CYTOSINE(38)-C(5))-METHYLTRANSFERASE"/>
    <property type="match status" value="1"/>
</dbReference>
<dbReference type="PANTHER" id="PTHR46098">
    <property type="entry name" value="TRNA (CYTOSINE(38)-C(5))-METHYLTRANSFERASE"/>
    <property type="match status" value="1"/>
</dbReference>
<dbReference type="Pfam" id="PF00145">
    <property type="entry name" value="DNA_methylase"/>
    <property type="match status" value="1"/>
</dbReference>
<dbReference type="InterPro" id="IPR018117">
    <property type="entry name" value="C5_DNA_meth_AS"/>
</dbReference>
<name>A0A1F7F8Z1_UNCRA</name>
<evidence type="ECO:0000256" key="6">
    <source>
        <dbReference type="RuleBase" id="RU000416"/>
    </source>
</evidence>
<evidence type="ECO:0000256" key="7">
    <source>
        <dbReference type="RuleBase" id="RU000417"/>
    </source>
</evidence>
<accession>A0A1F7F8Z1</accession>
<sequence length="324" mass="36662">MRFADIFAGIGGFRIAMNNVCAENNIPHQCVFSCEIDKYAQRTYQANFNEVPTADVTKVSPQDIPDHDILFAGFPCQPFSGIGKQKGFSDPRGTLFFNILEILKAKRPFAFLLENVNRLVTIDEGRPFRIILRRLRSLGYNIHYQVLNALDFGLPQRRKRIFIVGFRKPVFFPWPDKKIVRVPLSSILQKRVRKDYYLSAEKKKDRKSKHKAKCRPSIWHESISGHISSNAYSCALRATASSNYLLVNGVRRLIPREMLRLQGFPDSFRIVVSDNQVKKQAGNAIPINVVQAILESVIPIVRAGLGEINGDIANVPTQSYSLAA</sequence>
<dbReference type="EMBL" id="MFYX01000097">
    <property type="protein sequence ID" value="OGK03130.1"/>
    <property type="molecule type" value="Genomic_DNA"/>
</dbReference>
<dbReference type="Gene3D" id="3.40.50.150">
    <property type="entry name" value="Vaccinia Virus protein VP39"/>
    <property type="match status" value="1"/>
</dbReference>
<dbReference type="GO" id="GO:0032259">
    <property type="term" value="P:methylation"/>
    <property type="evidence" value="ECO:0007669"/>
    <property type="project" value="UniProtKB-KW"/>
</dbReference>
<dbReference type="CDD" id="cd00315">
    <property type="entry name" value="Cyt_C5_DNA_methylase"/>
    <property type="match status" value="1"/>
</dbReference>
<dbReference type="Gene3D" id="3.90.120.10">
    <property type="entry name" value="DNA Methylase, subunit A, domain 2"/>
    <property type="match status" value="1"/>
</dbReference>
<comment type="catalytic activity">
    <reaction evidence="7">
        <text>a 2'-deoxycytidine in DNA + S-adenosyl-L-methionine = a 5-methyl-2'-deoxycytidine in DNA + S-adenosyl-L-homocysteine + H(+)</text>
        <dbReference type="Rhea" id="RHEA:13681"/>
        <dbReference type="Rhea" id="RHEA-COMP:11369"/>
        <dbReference type="Rhea" id="RHEA-COMP:11370"/>
        <dbReference type="ChEBI" id="CHEBI:15378"/>
        <dbReference type="ChEBI" id="CHEBI:57856"/>
        <dbReference type="ChEBI" id="CHEBI:59789"/>
        <dbReference type="ChEBI" id="CHEBI:85452"/>
        <dbReference type="ChEBI" id="CHEBI:85454"/>
        <dbReference type="EC" id="2.1.1.37"/>
    </reaction>
</comment>
<dbReference type="PROSITE" id="PS00094">
    <property type="entry name" value="C5_MTASE_1"/>
    <property type="match status" value="1"/>
</dbReference>
<dbReference type="InterPro" id="IPR031303">
    <property type="entry name" value="C5_meth_CS"/>
</dbReference>
<dbReference type="Proteomes" id="UP000179243">
    <property type="component" value="Unassembled WGS sequence"/>
</dbReference>
<dbReference type="PROSITE" id="PS00095">
    <property type="entry name" value="C5_MTASE_2"/>
    <property type="match status" value="1"/>
</dbReference>
<organism evidence="8 9">
    <name type="scientific">Candidatus Raymondbacteria bacterium RIFOXYD12_FULL_49_13</name>
    <dbReference type="NCBI Taxonomy" id="1817890"/>
    <lineage>
        <taxon>Bacteria</taxon>
        <taxon>Raymondiibacteriota</taxon>
    </lineage>
</organism>
<evidence type="ECO:0000256" key="4">
    <source>
        <dbReference type="ARBA" id="ARBA00022747"/>
    </source>
</evidence>
<dbReference type="PRINTS" id="PR00105">
    <property type="entry name" value="C5METTRFRASE"/>
</dbReference>
<keyword evidence="3 5" id="KW-0949">S-adenosyl-L-methionine</keyword>
<reference evidence="8 9" key="1">
    <citation type="journal article" date="2016" name="Nat. Commun.">
        <title>Thousands of microbial genomes shed light on interconnected biogeochemical processes in an aquifer system.</title>
        <authorList>
            <person name="Anantharaman K."/>
            <person name="Brown C.T."/>
            <person name="Hug L.A."/>
            <person name="Sharon I."/>
            <person name="Castelle C.J."/>
            <person name="Probst A.J."/>
            <person name="Thomas B.C."/>
            <person name="Singh A."/>
            <person name="Wilkins M.J."/>
            <person name="Karaoz U."/>
            <person name="Brodie E.L."/>
            <person name="Williams K.H."/>
            <person name="Hubbard S.S."/>
            <person name="Banfield J.F."/>
        </authorList>
    </citation>
    <scope>NUCLEOTIDE SEQUENCE [LARGE SCALE GENOMIC DNA]</scope>
</reference>
<dbReference type="AlphaFoldDB" id="A0A1F7F8Z1"/>
<dbReference type="InterPro" id="IPR001525">
    <property type="entry name" value="C5_MeTfrase"/>
</dbReference>
<evidence type="ECO:0000313" key="8">
    <source>
        <dbReference type="EMBL" id="OGK03130.1"/>
    </source>
</evidence>
<gene>
    <name evidence="8" type="ORF">A2519_06795</name>
</gene>
<keyword evidence="1 5" id="KW-0489">Methyltransferase</keyword>
<dbReference type="EC" id="2.1.1.37" evidence="7"/>
<protein>
    <recommendedName>
        <fullName evidence="7">Cytosine-specific methyltransferase</fullName>
        <ecNumber evidence="7">2.1.1.37</ecNumber>
    </recommendedName>
</protein>
<dbReference type="GO" id="GO:0009307">
    <property type="term" value="P:DNA restriction-modification system"/>
    <property type="evidence" value="ECO:0007669"/>
    <property type="project" value="UniProtKB-KW"/>
</dbReference>
<dbReference type="GO" id="GO:0003886">
    <property type="term" value="F:DNA (cytosine-5-)-methyltransferase activity"/>
    <property type="evidence" value="ECO:0007669"/>
    <property type="project" value="UniProtKB-EC"/>
</dbReference>
<comment type="caution">
    <text evidence="8">The sequence shown here is derived from an EMBL/GenBank/DDBJ whole genome shotgun (WGS) entry which is preliminary data.</text>
</comment>
<feature type="active site" evidence="5">
    <location>
        <position position="76"/>
    </location>
</feature>
<keyword evidence="4" id="KW-0680">Restriction system</keyword>
<dbReference type="NCBIfam" id="TIGR00675">
    <property type="entry name" value="dcm"/>
    <property type="match status" value="1"/>
</dbReference>